<evidence type="ECO:0000313" key="4">
    <source>
        <dbReference type="Proteomes" id="UP000186437"/>
    </source>
</evidence>
<evidence type="ECO:0000313" key="2">
    <source>
        <dbReference type="EMBL" id="OLF49190.1"/>
    </source>
</evidence>
<gene>
    <name evidence="2" type="ORF">BU200_08625</name>
    <name evidence="3" type="ORF">NCTC12957_01070</name>
</gene>
<dbReference type="Proteomes" id="UP000255213">
    <property type="component" value="Unassembled WGS sequence"/>
</dbReference>
<evidence type="ECO:0000313" key="5">
    <source>
        <dbReference type="Proteomes" id="UP000255213"/>
    </source>
</evidence>
<feature type="transmembrane region" description="Helical" evidence="1">
    <location>
        <begin position="9"/>
        <end position="31"/>
    </location>
</feature>
<proteinExistence type="predicted"/>
<organism evidence="2 4">
    <name type="scientific">Streptococcus acidominimus</name>
    <dbReference type="NCBI Taxonomy" id="1326"/>
    <lineage>
        <taxon>Bacteria</taxon>
        <taxon>Bacillati</taxon>
        <taxon>Bacillota</taxon>
        <taxon>Bacilli</taxon>
        <taxon>Lactobacillales</taxon>
        <taxon>Streptococcaceae</taxon>
        <taxon>Streptococcus</taxon>
    </lineage>
</organism>
<name>A0A1Q8EBM6_STRAI</name>
<dbReference type="AlphaFoldDB" id="A0A1Q8EBM6"/>
<reference evidence="2" key="2">
    <citation type="submission" date="2016-12" db="EMBL/GenBank/DDBJ databases">
        <authorList>
            <person name="Song W.-J."/>
            <person name="Kurnit D.M."/>
        </authorList>
    </citation>
    <scope>NUCLEOTIDE SEQUENCE [LARGE SCALE GENOMIC DNA]</scope>
    <source>
        <strain evidence="2">ATCC 51725</strain>
    </source>
</reference>
<evidence type="ECO:0000313" key="3">
    <source>
        <dbReference type="EMBL" id="SUN07231.1"/>
    </source>
</evidence>
<keyword evidence="1" id="KW-1133">Transmembrane helix</keyword>
<dbReference type="Proteomes" id="UP000186437">
    <property type="component" value="Unassembled WGS sequence"/>
</dbReference>
<dbReference type="EMBL" id="MSJL01000046">
    <property type="protein sequence ID" value="OLF49190.1"/>
    <property type="molecule type" value="Genomic_DNA"/>
</dbReference>
<keyword evidence="4" id="KW-1185">Reference proteome</keyword>
<keyword evidence="1" id="KW-0812">Transmembrane</keyword>
<reference evidence="4" key="1">
    <citation type="submission" date="2016-12" db="EMBL/GenBank/DDBJ databases">
        <authorList>
            <person name="Gulvik C.A."/>
        </authorList>
    </citation>
    <scope>NUCLEOTIDE SEQUENCE [LARGE SCALE GENOMIC DNA]</scope>
    <source>
        <strain evidence="4">ATCC 51725</strain>
    </source>
</reference>
<feature type="transmembrane region" description="Helical" evidence="1">
    <location>
        <begin position="43"/>
        <end position="66"/>
    </location>
</feature>
<keyword evidence="1" id="KW-0472">Membrane</keyword>
<accession>A0A1Q8EBM6</accession>
<protein>
    <submittedName>
        <fullName evidence="3">Lantibiotic efflux protein</fullName>
    </submittedName>
</protein>
<evidence type="ECO:0000256" key="1">
    <source>
        <dbReference type="SAM" id="Phobius"/>
    </source>
</evidence>
<sequence>MKKIMQNRLFILSFVADMVSNFGDVLYYLALMNYVLILPDTKLALSMITLSETLPILVGLFIGMWADKTRNKLDTIVGTLVIRILFYSRLVR</sequence>
<reference evidence="3 5" key="3">
    <citation type="submission" date="2018-06" db="EMBL/GenBank/DDBJ databases">
        <authorList>
            <consortium name="Pathogen Informatics"/>
            <person name="Doyle S."/>
        </authorList>
    </citation>
    <scope>NUCLEOTIDE SEQUENCE [LARGE SCALE GENOMIC DNA]</scope>
    <source>
        <strain evidence="3 5">NCTC12957</strain>
    </source>
</reference>
<dbReference type="EMBL" id="UHEN01000001">
    <property type="protein sequence ID" value="SUN07231.1"/>
    <property type="molecule type" value="Genomic_DNA"/>
</dbReference>